<evidence type="ECO:0000256" key="1">
    <source>
        <dbReference type="SAM" id="MobiDB-lite"/>
    </source>
</evidence>
<comment type="caution">
    <text evidence="2">The sequence shown here is derived from an EMBL/GenBank/DDBJ whole genome shotgun (WGS) entry which is preliminary data.</text>
</comment>
<protein>
    <submittedName>
        <fullName evidence="2">Uncharacterized protein</fullName>
    </submittedName>
</protein>
<dbReference type="Proteomes" id="UP000579945">
    <property type="component" value="Unassembled WGS sequence"/>
</dbReference>
<evidence type="ECO:0000313" key="3">
    <source>
        <dbReference type="Proteomes" id="UP000579945"/>
    </source>
</evidence>
<keyword evidence="3" id="KW-1185">Reference proteome</keyword>
<evidence type="ECO:0000313" key="2">
    <source>
        <dbReference type="EMBL" id="MBB3725311.1"/>
    </source>
</evidence>
<dbReference type="EMBL" id="JACIBV010000001">
    <property type="protein sequence ID" value="MBB3725311.1"/>
    <property type="molecule type" value="Genomic_DNA"/>
</dbReference>
<reference evidence="2 3" key="1">
    <citation type="submission" date="2020-08" db="EMBL/GenBank/DDBJ databases">
        <title>Sequencing the genomes of 1000 actinobacteria strains.</title>
        <authorList>
            <person name="Klenk H.-P."/>
        </authorList>
    </citation>
    <scope>NUCLEOTIDE SEQUENCE [LARGE SCALE GENOMIC DNA]</scope>
    <source>
        <strain evidence="2 3">DSM 44320</strain>
    </source>
</reference>
<proteinExistence type="predicted"/>
<accession>A0A7W5UVB1</accession>
<feature type="region of interest" description="Disordered" evidence="1">
    <location>
        <begin position="1"/>
        <end position="69"/>
    </location>
</feature>
<sequence length="69" mass="7161">MQGLQPEGHGDEHADDGEEPAGNRGVPGGARLLGRLQRGGGLSGFRYGNSGRYTAVKRKAKRASPALSS</sequence>
<name>A0A7W5UVB1_9ACTN</name>
<dbReference type="AlphaFoldDB" id="A0A7W5UVB1"/>
<gene>
    <name evidence="2" type="ORF">FHR33_001171</name>
</gene>
<organism evidence="2 3">
    <name type="scientific">Nonomuraea dietziae</name>
    <dbReference type="NCBI Taxonomy" id="65515"/>
    <lineage>
        <taxon>Bacteria</taxon>
        <taxon>Bacillati</taxon>
        <taxon>Actinomycetota</taxon>
        <taxon>Actinomycetes</taxon>
        <taxon>Streptosporangiales</taxon>
        <taxon>Streptosporangiaceae</taxon>
        <taxon>Nonomuraea</taxon>
    </lineage>
</organism>